<gene>
    <name evidence="1" type="ORF">EVA_21774</name>
</gene>
<organism evidence="1">
    <name type="scientific">gut metagenome</name>
    <dbReference type="NCBI Taxonomy" id="749906"/>
    <lineage>
        <taxon>unclassified sequences</taxon>
        <taxon>metagenomes</taxon>
        <taxon>organismal metagenomes</taxon>
    </lineage>
</organism>
<accession>J9F6N2</accession>
<dbReference type="AlphaFoldDB" id="J9F6N2"/>
<sequence>MANRKRLKKSINIISSELFADCVALSMCNQANKEVINQLMAEILELRAEYVARISHTEKGQERLFYKKLREEFTSKVNDLSEKNCQGLKL</sequence>
<dbReference type="EMBL" id="AMCI01009037">
    <property type="protein sequence ID" value="EJW90123.1"/>
    <property type="molecule type" value="Genomic_DNA"/>
</dbReference>
<evidence type="ECO:0000313" key="1">
    <source>
        <dbReference type="EMBL" id="EJW90123.1"/>
    </source>
</evidence>
<protein>
    <submittedName>
        <fullName evidence="1">Uncharacterized protein</fullName>
    </submittedName>
</protein>
<proteinExistence type="predicted"/>
<reference evidence="1" key="1">
    <citation type="journal article" date="2012" name="PLoS ONE">
        <title>Gene sets for utilization of primary and secondary nutrition supplies in the distal gut of endangered iberian lynx.</title>
        <authorList>
            <person name="Alcaide M."/>
            <person name="Messina E."/>
            <person name="Richter M."/>
            <person name="Bargiela R."/>
            <person name="Peplies J."/>
            <person name="Huws S.A."/>
            <person name="Newbold C.J."/>
            <person name="Golyshin P.N."/>
            <person name="Simon M.A."/>
            <person name="Lopez G."/>
            <person name="Yakimov M.M."/>
            <person name="Ferrer M."/>
        </authorList>
    </citation>
    <scope>NUCLEOTIDE SEQUENCE</scope>
</reference>
<comment type="caution">
    <text evidence="1">The sequence shown here is derived from an EMBL/GenBank/DDBJ whole genome shotgun (WGS) entry which is preliminary data.</text>
</comment>
<name>J9F6N2_9ZZZZ</name>